<feature type="region of interest" description="Disordered" evidence="1">
    <location>
        <begin position="271"/>
        <end position="424"/>
    </location>
</feature>
<name>A0A9J6D7B8_RHIMP</name>
<evidence type="ECO:0000313" key="2">
    <source>
        <dbReference type="EMBL" id="KAH8009980.1"/>
    </source>
</evidence>
<dbReference type="EMBL" id="JABSTU010000011">
    <property type="protein sequence ID" value="KAH8009980.1"/>
    <property type="molecule type" value="Genomic_DNA"/>
</dbReference>
<evidence type="ECO:0000313" key="3">
    <source>
        <dbReference type="Proteomes" id="UP000821866"/>
    </source>
</evidence>
<organism evidence="2 3">
    <name type="scientific">Rhipicephalus microplus</name>
    <name type="common">Cattle tick</name>
    <name type="synonym">Boophilus microplus</name>
    <dbReference type="NCBI Taxonomy" id="6941"/>
    <lineage>
        <taxon>Eukaryota</taxon>
        <taxon>Metazoa</taxon>
        <taxon>Ecdysozoa</taxon>
        <taxon>Arthropoda</taxon>
        <taxon>Chelicerata</taxon>
        <taxon>Arachnida</taxon>
        <taxon>Acari</taxon>
        <taxon>Parasitiformes</taxon>
        <taxon>Ixodida</taxon>
        <taxon>Ixodoidea</taxon>
        <taxon>Ixodidae</taxon>
        <taxon>Rhipicephalinae</taxon>
        <taxon>Rhipicephalus</taxon>
        <taxon>Boophilus</taxon>
    </lineage>
</organism>
<gene>
    <name evidence="2" type="ORF">HPB51_023405</name>
</gene>
<comment type="caution">
    <text evidence="2">The sequence shown here is derived from an EMBL/GenBank/DDBJ whole genome shotgun (WGS) entry which is preliminary data.</text>
</comment>
<protein>
    <submittedName>
        <fullName evidence="2">Uncharacterized protein</fullName>
    </submittedName>
</protein>
<evidence type="ECO:0000256" key="1">
    <source>
        <dbReference type="SAM" id="MobiDB-lite"/>
    </source>
</evidence>
<accession>A0A9J6D7B8</accession>
<feature type="region of interest" description="Disordered" evidence="1">
    <location>
        <begin position="204"/>
        <end position="223"/>
    </location>
</feature>
<keyword evidence="3" id="KW-1185">Reference proteome</keyword>
<proteinExistence type="predicted"/>
<reference evidence="2" key="1">
    <citation type="journal article" date="2020" name="Cell">
        <title>Large-Scale Comparative Analyses of Tick Genomes Elucidate Their Genetic Diversity and Vector Capacities.</title>
        <authorList>
            <consortium name="Tick Genome and Microbiome Consortium (TIGMIC)"/>
            <person name="Jia N."/>
            <person name="Wang J."/>
            <person name="Shi W."/>
            <person name="Du L."/>
            <person name="Sun Y."/>
            <person name="Zhan W."/>
            <person name="Jiang J.F."/>
            <person name="Wang Q."/>
            <person name="Zhang B."/>
            <person name="Ji P."/>
            <person name="Bell-Sakyi L."/>
            <person name="Cui X.M."/>
            <person name="Yuan T.T."/>
            <person name="Jiang B.G."/>
            <person name="Yang W.F."/>
            <person name="Lam T.T."/>
            <person name="Chang Q.C."/>
            <person name="Ding S.J."/>
            <person name="Wang X.J."/>
            <person name="Zhu J.G."/>
            <person name="Ruan X.D."/>
            <person name="Zhao L."/>
            <person name="Wei J.T."/>
            <person name="Ye R.Z."/>
            <person name="Que T.C."/>
            <person name="Du C.H."/>
            <person name="Zhou Y.H."/>
            <person name="Cheng J.X."/>
            <person name="Dai P.F."/>
            <person name="Guo W.B."/>
            <person name="Han X.H."/>
            <person name="Huang E.J."/>
            <person name="Li L.F."/>
            <person name="Wei W."/>
            <person name="Gao Y.C."/>
            <person name="Liu J.Z."/>
            <person name="Shao H.Z."/>
            <person name="Wang X."/>
            <person name="Wang C.C."/>
            <person name="Yang T.C."/>
            <person name="Huo Q.B."/>
            <person name="Li W."/>
            <person name="Chen H.Y."/>
            <person name="Chen S.E."/>
            <person name="Zhou L.G."/>
            <person name="Ni X.B."/>
            <person name="Tian J.H."/>
            <person name="Sheng Y."/>
            <person name="Liu T."/>
            <person name="Pan Y.S."/>
            <person name="Xia L.Y."/>
            <person name="Li J."/>
            <person name="Zhao F."/>
            <person name="Cao W.C."/>
        </authorList>
    </citation>
    <scope>NUCLEOTIDE SEQUENCE</scope>
    <source>
        <strain evidence="2">Rmic-2018</strain>
    </source>
</reference>
<feature type="compositionally biased region" description="Basic and acidic residues" evidence="1">
    <location>
        <begin position="94"/>
        <end position="104"/>
    </location>
</feature>
<dbReference type="VEuPathDB" id="VectorBase:LOC119178056"/>
<feature type="region of interest" description="Disordered" evidence="1">
    <location>
        <begin position="238"/>
        <end position="259"/>
    </location>
</feature>
<reference evidence="2" key="2">
    <citation type="submission" date="2021-09" db="EMBL/GenBank/DDBJ databases">
        <authorList>
            <person name="Jia N."/>
            <person name="Wang J."/>
            <person name="Shi W."/>
            <person name="Du L."/>
            <person name="Sun Y."/>
            <person name="Zhan W."/>
            <person name="Jiang J."/>
            <person name="Wang Q."/>
            <person name="Zhang B."/>
            <person name="Ji P."/>
            <person name="Sakyi L.B."/>
            <person name="Cui X."/>
            <person name="Yuan T."/>
            <person name="Jiang B."/>
            <person name="Yang W."/>
            <person name="Lam T.T.-Y."/>
            <person name="Chang Q."/>
            <person name="Ding S."/>
            <person name="Wang X."/>
            <person name="Zhu J."/>
            <person name="Ruan X."/>
            <person name="Zhao L."/>
            <person name="Wei J."/>
            <person name="Que T."/>
            <person name="Du C."/>
            <person name="Cheng J."/>
            <person name="Dai P."/>
            <person name="Han X."/>
            <person name="Huang E."/>
            <person name="Gao Y."/>
            <person name="Liu J."/>
            <person name="Shao H."/>
            <person name="Ye R."/>
            <person name="Li L."/>
            <person name="Wei W."/>
            <person name="Wang X."/>
            <person name="Wang C."/>
            <person name="Huo Q."/>
            <person name="Li W."/>
            <person name="Guo W."/>
            <person name="Chen H."/>
            <person name="Chen S."/>
            <person name="Zhou L."/>
            <person name="Zhou L."/>
            <person name="Ni X."/>
            <person name="Tian J."/>
            <person name="Zhou Y."/>
            <person name="Sheng Y."/>
            <person name="Liu T."/>
            <person name="Pan Y."/>
            <person name="Xia L."/>
            <person name="Li J."/>
            <person name="Zhao F."/>
            <person name="Cao W."/>
        </authorList>
    </citation>
    <scope>NUCLEOTIDE SEQUENCE</scope>
    <source>
        <strain evidence="2">Rmic-2018</strain>
        <tissue evidence="2">Larvae</tissue>
    </source>
</reference>
<feature type="region of interest" description="Disordered" evidence="1">
    <location>
        <begin position="1"/>
        <end position="104"/>
    </location>
</feature>
<feature type="region of interest" description="Disordered" evidence="1">
    <location>
        <begin position="124"/>
        <end position="144"/>
    </location>
</feature>
<dbReference type="Proteomes" id="UP000821866">
    <property type="component" value="Chromosome 9"/>
</dbReference>
<sequence length="486" mass="52196">MPVIVLDSDSEDNGMALEDLPSVAQESQKPHQRDCPPSNPMSGGSPRVHRPRARLSFTRPPVLEAEECEALGDTDVVPSSQSSVGSIEGVEMAKSGHDKPLVDIHPDSPVTVWLQDKERGRLVASQETLVHKNNGDSPKNLRLTRGSLVANRPIGWQEELLEDGIAPLDDDVPANSAPAEPNVEEHTKEACTTQESTDIEIHEDELEAEDIEPSSPAPANSEECALKLSEAFSACYSEGTVQASQTSPEFGVPILSSENTDRVELAVDSEKPMASACTRVDTHESVPASHSCPDVCTVPETEDQAALESWETKSGTNAASKTELLQKKAARQEQVQWNSSPPPPDAASSRGKPRWSGSSPALSRSRIMLDAAMRSVGSSPSRHADSAPTVPQPNDGGNGANPPLSILKRHPPAEEGSPQGSPHRARAILLAMDKGNSSAARHLGVTESIIRGRRKFQDRIFQAAPTRKAFRGPKTGRFPEIEVDLV</sequence>
<feature type="region of interest" description="Disordered" evidence="1">
    <location>
        <begin position="167"/>
        <end position="196"/>
    </location>
</feature>
<dbReference type="AlphaFoldDB" id="A0A9J6D7B8"/>
<feature type="compositionally biased region" description="Polar residues" evidence="1">
    <location>
        <begin position="239"/>
        <end position="248"/>
    </location>
</feature>